<name>A0A917BJE6_9ACTN</name>
<dbReference type="Proteomes" id="UP000649179">
    <property type="component" value="Unassembled WGS sequence"/>
</dbReference>
<dbReference type="AlphaFoldDB" id="A0A917BJE6"/>
<sequence length="375" mass="39402">MTGPVAPVLTRAQGRPARGRRSTVLIVLVVVVGSALAVWLGGGSGHDGPLDPRNPGPAGAEATARVLADRGVAVDVVRGQDALLDTEVDARTTVVVTDAGDLGTSTLRTLERHTRTAGTVVVVGDGTAVSTRFPAGRTVERSGALDADCTDRLVADLRVQADHDVGFAGGPGRCFAGLLLSPGARTHWLPAGGPLRNDRVLDGDNAALGLRLLGQQPRLVWYVADPADERADDAGALAPLLPDWLLPGLCLLGAAGVALLLWQGRRLGPLAREPLPVVVRAAETTESRGRLYRRARDRDHAARVLRAATRRRLAHRLALPAGAGPDAVSATVADTLGRPRDTVAALVEDQPVRTDTDLATLGRDLLRLEEEVHDR</sequence>
<evidence type="ECO:0000259" key="2">
    <source>
        <dbReference type="Pfam" id="PF14258"/>
    </source>
</evidence>
<reference evidence="3" key="1">
    <citation type="journal article" date="2014" name="Int. J. Syst. Evol. Microbiol.">
        <title>Complete genome sequence of Corynebacterium casei LMG S-19264T (=DSM 44701T), isolated from a smear-ripened cheese.</title>
        <authorList>
            <consortium name="US DOE Joint Genome Institute (JGI-PGF)"/>
            <person name="Walter F."/>
            <person name="Albersmeier A."/>
            <person name="Kalinowski J."/>
            <person name="Ruckert C."/>
        </authorList>
    </citation>
    <scope>NUCLEOTIDE SEQUENCE</scope>
    <source>
        <strain evidence="3">CGMCC 1.16067</strain>
    </source>
</reference>
<evidence type="ECO:0000256" key="1">
    <source>
        <dbReference type="SAM" id="Phobius"/>
    </source>
</evidence>
<comment type="caution">
    <text evidence="3">The sequence shown here is derived from an EMBL/GenBank/DDBJ whole genome shotgun (WGS) entry which is preliminary data.</text>
</comment>
<keyword evidence="1" id="KW-1133">Transmembrane helix</keyword>
<dbReference type="EMBL" id="BMKQ01000001">
    <property type="protein sequence ID" value="GGF43084.1"/>
    <property type="molecule type" value="Genomic_DNA"/>
</dbReference>
<accession>A0A917BJE6</accession>
<reference evidence="3" key="2">
    <citation type="submission" date="2020-09" db="EMBL/GenBank/DDBJ databases">
        <authorList>
            <person name="Sun Q."/>
            <person name="Zhou Y."/>
        </authorList>
    </citation>
    <scope>NUCLEOTIDE SEQUENCE</scope>
    <source>
        <strain evidence="3">CGMCC 1.16067</strain>
    </source>
</reference>
<proteinExistence type="predicted"/>
<evidence type="ECO:0000313" key="3">
    <source>
        <dbReference type="EMBL" id="GGF43084.1"/>
    </source>
</evidence>
<dbReference type="RefSeq" id="WP_188779321.1">
    <property type="nucleotide sequence ID" value="NZ_BMKQ01000001.1"/>
</dbReference>
<keyword evidence="1" id="KW-0472">Membrane</keyword>
<dbReference type="Pfam" id="PF14258">
    <property type="entry name" value="DUF4350"/>
    <property type="match status" value="1"/>
</dbReference>
<evidence type="ECO:0000313" key="4">
    <source>
        <dbReference type="Proteomes" id="UP000649179"/>
    </source>
</evidence>
<dbReference type="InterPro" id="IPR025646">
    <property type="entry name" value="DUF4350"/>
</dbReference>
<gene>
    <name evidence="3" type="ORF">GCM10011519_16210</name>
</gene>
<organism evidence="3 4">
    <name type="scientific">Marmoricola endophyticus</name>
    <dbReference type="NCBI Taxonomy" id="2040280"/>
    <lineage>
        <taxon>Bacteria</taxon>
        <taxon>Bacillati</taxon>
        <taxon>Actinomycetota</taxon>
        <taxon>Actinomycetes</taxon>
        <taxon>Propionibacteriales</taxon>
        <taxon>Nocardioidaceae</taxon>
        <taxon>Marmoricola</taxon>
    </lineage>
</organism>
<keyword evidence="1" id="KW-0812">Transmembrane</keyword>
<protein>
    <recommendedName>
        <fullName evidence="2">DUF4350 domain-containing protein</fullName>
    </recommendedName>
</protein>
<feature type="domain" description="DUF4350" evidence="2">
    <location>
        <begin position="52"/>
        <end position="213"/>
    </location>
</feature>
<feature type="transmembrane region" description="Helical" evidence="1">
    <location>
        <begin position="23"/>
        <end position="42"/>
    </location>
</feature>
<keyword evidence="4" id="KW-1185">Reference proteome</keyword>